<organism evidence="1 2">
    <name type="scientific">Penicillium oxalicum (strain 114-2 / CGMCC 5302)</name>
    <name type="common">Penicillium decumbens</name>
    <dbReference type="NCBI Taxonomy" id="933388"/>
    <lineage>
        <taxon>Eukaryota</taxon>
        <taxon>Fungi</taxon>
        <taxon>Dikarya</taxon>
        <taxon>Ascomycota</taxon>
        <taxon>Pezizomycotina</taxon>
        <taxon>Eurotiomycetes</taxon>
        <taxon>Eurotiomycetidae</taxon>
        <taxon>Eurotiales</taxon>
        <taxon>Aspergillaceae</taxon>
        <taxon>Penicillium</taxon>
    </lineage>
</organism>
<proteinExistence type="predicted"/>
<accession>S8B236</accession>
<protein>
    <submittedName>
        <fullName evidence="1">Uncharacterized protein</fullName>
    </submittedName>
</protein>
<evidence type="ECO:0000313" key="2">
    <source>
        <dbReference type="Proteomes" id="UP000019376"/>
    </source>
</evidence>
<keyword evidence="2" id="KW-1185">Reference proteome</keyword>
<evidence type="ECO:0000313" key="1">
    <source>
        <dbReference type="EMBL" id="EPS32873.1"/>
    </source>
</evidence>
<dbReference type="AlphaFoldDB" id="S8B236"/>
<dbReference type="EMBL" id="KB644414">
    <property type="protein sequence ID" value="EPS32873.1"/>
    <property type="molecule type" value="Genomic_DNA"/>
</dbReference>
<name>S8B236_PENO1</name>
<sequence>MGSVIWRLRMGDDGAPSFANPNTPGSVKSGELWYTAGRALLLQNAEESEACFNQPLTVLDKICGNSSSLVGGDISVRWFVSKAGAAAAARPSATIQVPDASFPSTTAPTVQYRVAPVSHTGLETLLPMAVPGLPCNCQIDTEMLERLACRRTLGPLQYLWALEGSTVHAYLMKFMVLHTRKPR</sequence>
<gene>
    <name evidence="1" type="ORF">PDE_07834</name>
</gene>
<dbReference type="HOGENOM" id="CLU_1475642_0_0_1"/>
<reference evidence="1 2" key="1">
    <citation type="journal article" date="2013" name="PLoS ONE">
        <title>Genomic and secretomic analyses reveal unique features of the lignocellulolytic enzyme system of Penicillium decumbens.</title>
        <authorList>
            <person name="Liu G."/>
            <person name="Zhang L."/>
            <person name="Wei X."/>
            <person name="Zou G."/>
            <person name="Qin Y."/>
            <person name="Ma L."/>
            <person name="Li J."/>
            <person name="Zheng H."/>
            <person name="Wang S."/>
            <person name="Wang C."/>
            <person name="Xun L."/>
            <person name="Zhao G.-P."/>
            <person name="Zhou Z."/>
            <person name="Qu Y."/>
        </authorList>
    </citation>
    <scope>NUCLEOTIDE SEQUENCE [LARGE SCALE GENOMIC DNA]</scope>
    <source>
        <strain evidence="2">114-2 / CGMCC 5302</strain>
    </source>
</reference>
<dbReference type="Proteomes" id="UP000019376">
    <property type="component" value="Unassembled WGS sequence"/>
</dbReference>